<organism evidence="2 3">
    <name type="scientific">Microlunatus phosphovorus (strain ATCC 700054 / DSM 10555 / JCM 9379 / NBRC 101784 / NCIMB 13414 / VKM Ac-1990 / NM-1)</name>
    <dbReference type="NCBI Taxonomy" id="1032480"/>
    <lineage>
        <taxon>Bacteria</taxon>
        <taxon>Bacillati</taxon>
        <taxon>Actinomycetota</taxon>
        <taxon>Actinomycetes</taxon>
        <taxon>Propionibacteriales</taxon>
        <taxon>Propionibacteriaceae</taxon>
        <taxon>Microlunatus</taxon>
    </lineage>
</organism>
<keyword evidence="3" id="KW-1185">Reference proteome</keyword>
<name>F5XKF3_MICPN</name>
<protein>
    <recommendedName>
        <fullName evidence="4">PknH-like extracellular domain-containing protein</fullName>
    </recommendedName>
</protein>
<dbReference type="eggNOG" id="ENOG50341D9">
    <property type="taxonomic scope" value="Bacteria"/>
</dbReference>
<evidence type="ECO:0000313" key="2">
    <source>
        <dbReference type="EMBL" id="BAK36025.1"/>
    </source>
</evidence>
<dbReference type="KEGG" id="mph:MLP_30110"/>
<sequence length="258" mass="27507">MDAVTTPVRGEQPAVEELILGPRPNRPVPRWLLMVASIMAVLLICGFAVWRFWPQPGPPLSLAQLQDAYAGMVRGDGVNDASVLTRRGSNQDAVTVSPTDCTALVETIMINRLPAAALDGVGTYWLEGTWSIALFTLRFDDSSAAQAELTRAATALDTCAGERVSLAANPTSGGENGSATLWQAVVGHTSEQTTSTGLSYTLAMPDGLMIGQLMTYRNTVSWQFRYAAGVTTYASDPADRLIQSLQNQLDAVAATASR</sequence>
<keyword evidence="1" id="KW-1133">Transmembrane helix</keyword>
<dbReference type="HOGENOM" id="CLU_1076947_0_0_11"/>
<reference evidence="2 3" key="1">
    <citation type="submission" date="2011-05" db="EMBL/GenBank/DDBJ databases">
        <title>Whole genome sequence of Microlunatus phosphovorus NM-1.</title>
        <authorList>
            <person name="Hosoyama A."/>
            <person name="Sasaki K."/>
            <person name="Harada T."/>
            <person name="Igarashi R."/>
            <person name="Kawakoshi A."/>
            <person name="Sasagawa M."/>
            <person name="Fukada J."/>
            <person name="Nakamura S."/>
            <person name="Katano Y."/>
            <person name="Hanada S."/>
            <person name="Kamagata Y."/>
            <person name="Nakamura N."/>
            <person name="Yamazaki S."/>
            <person name="Fujita N."/>
        </authorList>
    </citation>
    <scope>NUCLEOTIDE SEQUENCE [LARGE SCALE GENOMIC DNA]</scope>
    <source>
        <strain evidence="3">ATCC 700054 / DSM 10555 / JCM 9379 / NBRC 101784 / NCIMB 13414 / VKM Ac-1990 / NM-1</strain>
    </source>
</reference>
<keyword evidence="1" id="KW-0812">Transmembrane</keyword>
<evidence type="ECO:0000313" key="3">
    <source>
        <dbReference type="Proteomes" id="UP000007947"/>
    </source>
</evidence>
<evidence type="ECO:0000256" key="1">
    <source>
        <dbReference type="SAM" id="Phobius"/>
    </source>
</evidence>
<proteinExistence type="predicted"/>
<gene>
    <name evidence="2" type="ordered locus">MLP_30110</name>
</gene>
<accession>F5XKF3</accession>
<feature type="transmembrane region" description="Helical" evidence="1">
    <location>
        <begin position="31"/>
        <end position="53"/>
    </location>
</feature>
<dbReference type="EMBL" id="AP012204">
    <property type="protein sequence ID" value="BAK36025.1"/>
    <property type="molecule type" value="Genomic_DNA"/>
</dbReference>
<dbReference type="Proteomes" id="UP000007947">
    <property type="component" value="Chromosome"/>
</dbReference>
<keyword evidence="1" id="KW-0472">Membrane</keyword>
<dbReference type="AlphaFoldDB" id="F5XKF3"/>
<evidence type="ECO:0008006" key="4">
    <source>
        <dbReference type="Google" id="ProtNLM"/>
    </source>
</evidence>